<dbReference type="Proteomes" id="UP001353858">
    <property type="component" value="Unassembled WGS sequence"/>
</dbReference>
<evidence type="ECO:0000313" key="1">
    <source>
        <dbReference type="EMBL" id="KAK4884763.1"/>
    </source>
</evidence>
<accession>A0AAN7QMD5</accession>
<evidence type="ECO:0008006" key="3">
    <source>
        <dbReference type="Google" id="ProtNLM"/>
    </source>
</evidence>
<keyword evidence="2" id="KW-1185">Reference proteome</keyword>
<dbReference type="PANTHER" id="PTHR33939:SF1">
    <property type="entry name" value="DUF4371 DOMAIN-CONTAINING PROTEIN"/>
    <property type="match status" value="1"/>
</dbReference>
<name>A0AAN7QMD5_9COLE</name>
<evidence type="ECO:0000313" key="2">
    <source>
        <dbReference type="Proteomes" id="UP001353858"/>
    </source>
</evidence>
<dbReference type="PANTHER" id="PTHR33939">
    <property type="entry name" value="PROTEIN CBG22215"/>
    <property type="match status" value="1"/>
</dbReference>
<dbReference type="AlphaFoldDB" id="A0AAN7QMD5"/>
<dbReference type="EMBL" id="JARPUR010000001">
    <property type="protein sequence ID" value="KAK4884763.1"/>
    <property type="molecule type" value="Genomic_DNA"/>
</dbReference>
<reference evidence="2" key="1">
    <citation type="submission" date="2023-01" db="EMBL/GenBank/DDBJ databases">
        <title>Key to firefly adult light organ development and bioluminescence: homeobox transcription factors regulate luciferase expression and transportation to peroxisome.</title>
        <authorList>
            <person name="Fu X."/>
        </authorList>
    </citation>
    <scope>NUCLEOTIDE SEQUENCE [LARGE SCALE GENOMIC DNA]</scope>
</reference>
<organism evidence="1 2">
    <name type="scientific">Aquatica leii</name>
    <dbReference type="NCBI Taxonomy" id="1421715"/>
    <lineage>
        <taxon>Eukaryota</taxon>
        <taxon>Metazoa</taxon>
        <taxon>Ecdysozoa</taxon>
        <taxon>Arthropoda</taxon>
        <taxon>Hexapoda</taxon>
        <taxon>Insecta</taxon>
        <taxon>Pterygota</taxon>
        <taxon>Neoptera</taxon>
        <taxon>Endopterygota</taxon>
        <taxon>Coleoptera</taxon>
        <taxon>Polyphaga</taxon>
        <taxon>Elateriformia</taxon>
        <taxon>Elateroidea</taxon>
        <taxon>Lampyridae</taxon>
        <taxon>Luciolinae</taxon>
        <taxon>Aquatica</taxon>
    </lineage>
</organism>
<proteinExistence type="predicted"/>
<sequence>MERNDIVAWRSRYLRKLRENATLGKNKKPITYLDETFIHPSYGVSKCWQSKYQPGVYKADRSGQRYIIVHAGGAYGFLNNGLLIFKSKNKSGDYHDDLNHHNFMQ</sequence>
<comment type="caution">
    <text evidence="1">The sequence shown here is derived from an EMBL/GenBank/DDBJ whole genome shotgun (WGS) entry which is preliminary data.</text>
</comment>
<protein>
    <recommendedName>
        <fullName evidence="3">Tc1-like transposase DDE domain-containing protein</fullName>
    </recommendedName>
</protein>
<gene>
    <name evidence="1" type="ORF">RN001_001034</name>
</gene>